<keyword evidence="3" id="KW-0732">Signal</keyword>
<keyword evidence="5" id="KW-1185">Reference proteome</keyword>
<feature type="signal peptide" evidence="3">
    <location>
        <begin position="1"/>
        <end position="21"/>
    </location>
</feature>
<feature type="chain" id="PRO_5045866000" description="IPT/TIG domain-containing protein" evidence="3">
    <location>
        <begin position="22"/>
        <end position="352"/>
    </location>
</feature>
<dbReference type="EMBL" id="BAABJP010000007">
    <property type="protein sequence ID" value="GAA5152653.1"/>
    <property type="molecule type" value="Genomic_DNA"/>
</dbReference>
<evidence type="ECO:0000313" key="4">
    <source>
        <dbReference type="EMBL" id="GAA5152653.1"/>
    </source>
</evidence>
<sequence length="352" mass="34758">MVNVPLRLLSSLLMAVPLVTAAGVQASPSSTTPGGQVTVTGSGFDCATPDLPSRAVEVYATGPSSDPANRPAPVQVEPDQFGYFRATLIFPPTAPSGEYTVAAWCAAGTHDGPGITTKVTVTAPPEELRLSPGSVAAGGSVTATGSGFVKCAAAGARVAIRFEDATGTALTDTAVTAAGTFSASFRVPAGTPPAGYGVAAECTATETGEYASAPLTVTAAPRTTTPGPTTPRTASPDTGTPETGTPGTGQGSSGTPGGPGTYTEGPDPSGLLVLLAVVAALVGGAVLVRKLLRGRPGKSPGPPPVIHASAGPPEPGTTRLRTGPGRALAIRVLARSEPGETRVRGSGGEWSE</sequence>
<comment type="caution">
    <text evidence="4">The sequence shown here is derived from an EMBL/GenBank/DDBJ whole genome shotgun (WGS) entry which is preliminary data.</text>
</comment>
<feature type="compositionally biased region" description="Low complexity" evidence="1">
    <location>
        <begin position="216"/>
        <end position="245"/>
    </location>
</feature>
<dbReference type="Proteomes" id="UP001428817">
    <property type="component" value="Unassembled WGS sequence"/>
</dbReference>
<accession>A0ABP9PXH0</accession>
<evidence type="ECO:0000313" key="5">
    <source>
        <dbReference type="Proteomes" id="UP001428817"/>
    </source>
</evidence>
<feature type="region of interest" description="Disordered" evidence="1">
    <location>
        <begin position="216"/>
        <end position="265"/>
    </location>
</feature>
<reference evidence="5" key="1">
    <citation type="journal article" date="2019" name="Int. J. Syst. Evol. Microbiol.">
        <title>The Global Catalogue of Microorganisms (GCM) 10K type strain sequencing project: providing services to taxonomists for standard genome sequencing and annotation.</title>
        <authorList>
            <consortium name="The Broad Institute Genomics Platform"/>
            <consortium name="The Broad Institute Genome Sequencing Center for Infectious Disease"/>
            <person name="Wu L."/>
            <person name="Ma J."/>
        </authorList>
    </citation>
    <scope>NUCLEOTIDE SEQUENCE [LARGE SCALE GENOMIC DNA]</scope>
    <source>
        <strain evidence="5">JCM 18303</strain>
    </source>
</reference>
<proteinExistence type="predicted"/>
<evidence type="ECO:0000256" key="3">
    <source>
        <dbReference type="SAM" id="SignalP"/>
    </source>
</evidence>
<feature type="region of interest" description="Disordered" evidence="1">
    <location>
        <begin position="294"/>
        <end position="352"/>
    </location>
</feature>
<evidence type="ECO:0000256" key="1">
    <source>
        <dbReference type="SAM" id="MobiDB-lite"/>
    </source>
</evidence>
<feature type="compositionally biased region" description="Gly residues" evidence="1">
    <location>
        <begin position="246"/>
        <end position="260"/>
    </location>
</feature>
<gene>
    <name evidence="4" type="ORF">GCM10023321_21730</name>
</gene>
<feature type="transmembrane region" description="Helical" evidence="2">
    <location>
        <begin position="269"/>
        <end position="288"/>
    </location>
</feature>
<name>A0ABP9PXH0_9PSEU</name>
<evidence type="ECO:0000256" key="2">
    <source>
        <dbReference type="SAM" id="Phobius"/>
    </source>
</evidence>
<keyword evidence="2" id="KW-0812">Transmembrane</keyword>
<organism evidence="4 5">
    <name type="scientific">Pseudonocardia eucalypti</name>
    <dbReference type="NCBI Taxonomy" id="648755"/>
    <lineage>
        <taxon>Bacteria</taxon>
        <taxon>Bacillati</taxon>
        <taxon>Actinomycetota</taxon>
        <taxon>Actinomycetes</taxon>
        <taxon>Pseudonocardiales</taxon>
        <taxon>Pseudonocardiaceae</taxon>
        <taxon>Pseudonocardia</taxon>
    </lineage>
</organism>
<keyword evidence="2" id="KW-0472">Membrane</keyword>
<protein>
    <recommendedName>
        <fullName evidence="6">IPT/TIG domain-containing protein</fullName>
    </recommendedName>
</protein>
<keyword evidence="2" id="KW-1133">Transmembrane helix</keyword>
<evidence type="ECO:0008006" key="6">
    <source>
        <dbReference type="Google" id="ProtNLM"/>
    </source>
</evidence>